<dbReference type="EMBL" id="LCKS01000010">
    <property type="protein sequence ID" value="KKU02615.1"/>
    <property type="molecule type" value="Genomic_DNA"/>
</dbReference>
<accession>A0A0G1Q1V5</accession>
<evidence type="ECO:0000313" key="3">
    <source>
        <dbReference type="Proteomes" id="UP000034264"/>
    </source>
</evidence>
<comment type="caution">
    <text evidence="2">The sequence shown here is derived from an EMBL/GenBank/DDBJ whole genome shotgun (WGS) entry which is preliminary data.</text>
</comment>
<protein>
    <submittedName>
        <fullName evidence="2">Uncharacterized protein</fullName>
    </submittedName>
</protein>
<dbReference type="AlphaFoldDB" id="A0A0G1Q1V5"/>
<reference evidence="2 3" key="1">
    <citation type="journal article" date="2015" name="Nature">
        <title>rRNA introns, odd ribosomes, and small enigmatic genomes across a large radiation of phyla.</title>
        <authorList>
            <person name="Brown C.T."/>
            <person name="Hug L.A."/>
            <person name="Thomas B.C."/>
            <person name="Sharon I."/>
            <person name="Castelle C.J."/>
            <person name="Singh A."/>
            <person name="Wilkins M.J."/>
            <person name="Williams K.H."/>
            <person name="Banfield J.F."/>
        </authorList>
    </citation>
    <scope>NUCLEOTIDE SEQUENCE [LARGE SCALE GENOMIC DNA]</scope>
</reference>
<feature type="region of interest" description="Disordered" evidence="1">
    <location>
        <begin position="60"/>
        <end position="105"/>
    </location>
</feature>
<dbReference type="InterPro" id="IPR035093">
    <property type="entry name" value="RelE/ParE_toxin_dom_sf"/>
</dbReference>
<gene>
    <name evidence="2" type="ORF">UX05_C0010G0007</name>
</gene>
<evidence type="ECO:0000313" key="2">
    <source>
        <dbReference type="EMBL" id="KKU02615.1"/>
    </source>
</evidence>
<organism evidence="2 3">
    <name type="scientific">Candidatus Amesbacteria bacterium GW2011_GWC2_45_19</name>
    <dbReference type="NCBI Taxonomy" id="1618366"/>
    <lineage>
        <taxon>Bacteria</taxon>
        <taxon>Candidatus Amesiibacteriota</taxon>
    </lineage>
</organism>
<evidence type="ECO:0000256" key="1">
    <source>
        <dbReference type="SAM" id="MobiDB-lite"/>
    </source>
</evidence>
<name>A0A0G1Q1V5_9BACT</name>
<sequence>MKERFSGISGIRDWLFRRRRTTNVLPAAEFEPPKIEQAEGPSLVLGNLNGREKRRLRIVLYESKHGKAGDNDNPQGRKRGVEKRQNQNGPRPVAQEPQANIGPQRRRIVVEKVASSLNLDGLDDEKLLKEIKKSKSEIPEEEILEIIGKLQTDPRVDLIGRRKKIVRGGPFKGYHEVRRGKAGRVLFWIDEENVLHVRIGNHDTVYTTGKGAKDPARSL</sequence>
<proteinExistence type="predicted"/>
<dbReference type="Gene3D" id="3.30.2310.20">
    <property type="entry name" value="RelE-like"/>
    <property type="match status" value="1"/>
</dbReference>
<dbReference type="SUPFAM" id="SSF143011">
    <property type="entry name" value="RelE-like"/>
    <property type="match status" value="1"/>
</dbReference>
<dbReference type="Proteomes" id="UP000034264">
    <property type="component" value="Unassembled WGS sequence"/>
</dbReference>